<dbReference type="Gene3D" id="2.40.128.20">
    <property type="match status" value="1"/>
</dbReference>
<feature type="region of interest" description="Disordered" evidence="1">
    <location>
        <begin position="197"/>
        <end position="231"/>
    </location>
</feature>
<organism evidence="3">
    <name type="scientific">Ixodes ricinus</name>
    <name type="common">Common tick</name>
    <name type="synonym">Acarus ricinus</name>
    <dbReference type="NCBI Taxonomy" id="34613"/>
    <lineage>
        <taxon>Eukaryota</taxon>
        <taxon>Metazoa</taxon>
        <taxon>Ecdysozoa</taxon>
        <taxon>Arthropoda</taxon>
        <taxon>Chelicerata</taxon>
        <taxon>Arachnida</taxon>
        <taxon>Acari</taxon>
        <taxon>Parasitiformes</taxon>
        <taxon>Ixodida</taxon>
        <taxon>Ixodoidea</taxon>
        <taxon>Ixodidae</taxon>
        <taxon>Ixodinae</taxon>
        <taxon>Ixodes</taxon>
    </lineage>
</organism>
<dbReference type="AlphaFoldDB" id="A0A6B0V4S9"/>
<dbReference type="Pfam" id="PF02098">
    <property type="entry name" value="His_binding"/>
    <property type="match status" value="1"/>
</dbReference>
<feature type="compositionally biased region" description="Low complexity" evidence="1">
    <location>
        <begin position="220"/>
        <end position="231"/>
    </location>
</feature>
<dbReference type="SUPFAM" id="SSF50814">
    <property type="entry name" value="Lipocalins"/>
    <property type="match status" value="1"/>
</dbReference>
<sequence>MKLLPFFCSLYLATLVDAKTGEIRIDEEKQYEQYQDIKRALENEDKRSWLYYRSYSRQTDGVEHTCVYALVNGKKEGGNAYNFEQGYTIPNGKGKREVKHQLLATTYKTPNLEGREKDNAMNVTKTEGDPGGQHYLLIYSDYQKCDILRLLSAPHSSECELYLHDSAVNGGVPKPCESMYGNACGKDHSSYRRQVYNESCKGPEPPKEETTPITEETETDTTTTSTVAPGC</sequence>
<evidence type="ECO:0000256" key="2">
    <source>
        <dbReference type="SAM" id="SignalP"/>
    </source>
</evidence>
<keyword evidence="2" id="KW-0732">Signal</keyword>
<evidence type="ECO:0000256" key="1">
    <source>
        <dbReference type="SAM" id="MobiDB-lite"/>
    </source>
</evidence>
<feature type="signal peptide" evidence="2">
    <location>
        <begin position="1"/>
        <end position="18"/>
    </location>
</feature>
<feature type="chain" id="PRO_5025386454" evidence="2">
    <location>
        <begin position="19"/>
        <end position="231"/>
    </location>
</feature>
<name>A0A6B0V4S9_IXORI</name>
<proteinExistence type="predicted"/>
<reference evidence="3" key="1">
    <citation type="submission" date="2019-12" db="EMBL/GenBank/DDBJ databases">
        <title>An insight into the sialome of adult female Ixodes ricinus ticks feeding for 6 days.</title>
        <authorList>
            <person name="Perner J."/>
            <person name="Ribeiro J.M.C."/>
        </authorList>
    </citation>
    <scope>NUCLEOTIDE SEQUENCE</scope>
    <source>
        <strain evidence="3">Semi-engorged</strain>
        <tissue evidence="3">Salivary glands</tissue>
    </source>
</reference>
<accession>A0A6B0V4S9</accession>
<evidence type="ECO:0000313" key="3">
    <source>
        <dbReference type="EMBL" id="MXU96815.1"/>
    </source>
</evidence>
<dbReference type="GO" id="GO:0043176">
    <property type="term" value="F:amine binding"/>
    <property type="evidence" value="ECO:0007669"/>
    <property type="project" value="InterPro"/>
</dbReference>
<dbReference type="InterPro" id="IPR012674">
    <property type="entry name" value="Calycin"/>
</dbReference>
<dbReference type="EMBL" id="GIFC01014732">
    <property type="protein sequence ID" value="MXU96815.1"/>
    <property type="molecule type" value="Transcribed_RNA"/>
</dbReference>
<dbReference type="InterPro" id="IPR002970">
    <property type="entry name" value="Tick_his-bd"/>
</dbReference>
<dbReference type="GO" id="GO:0030682">
    <property type="term" value="P:symbiont-mediated perturbation of host defenses"/>
    <property type="evidence" value="ECO:0007669"/>
    <property type="project" value="InterPro"/>
</dbReference>
<protein>
    <submittedName>
        <fullName evidence="3">Putative salivary lipocalin</fullName>
    </submittedName>
</protein>